<evidence type="ECO:0000259" key="4">
    <source>
        <dbReference type="PROSITE" id="PS51077"/>
    </source>
</evidence>
<dbReference type="EMBL" id="JANCPR020000003">
    <property type="protein sequence ID" value="MDJ1131196.1"/>
    <property type="molecule type" value="Genomic_DNA"/>
</dbReference>
<dbReference type="RefSeq" id="WP_274045148.1">
    <property type="nucleotide sequence ID" value="NZ_JANCPR020000003.1"/>
</dbReference>
<dbReference type="Proteomes" id="UP001214441">
    <property type="component" value="Unassembled WGS sequence"/>
</dbReference>
<dbReference type="InterPro" id="IPR005471">
    <property type="entry name" value="Tscrpt_reg_IclR_N"/>
</dbReference>
<keyword evidence="2" id="KW-0238">DNA-binding</keyword>
<proteinExistence type="predicted"/>
<dbReference type="InterPro" id="IPR029016">
    <property type="entry name" value="GAF-like_dom_sf"/>
</dbReference>
<dbReference type="InterPro" id="IPR036390">
    <property type="entry name" value="WH_DNA-bd_sf"/>
</dbReference>
<evidence type="ECO:0000313" key="6">
    <source>
        <dbReference type="EMBL" id="MDJ1131196.1"/>
    </source>
</evidence>
<dbReference type="Gene3D" id="3.30.450.40">
    <property type="match status" value="1"/>
</dbReference>
<dbReference type="PROSITE" id="PS51077">
    <property type="entry name" value="HTH_ICLR"/>
    <property type="match status" value="1"/>
</dbReference>
<keyword evidence="3" id="KW-0804">Transcription</keyword>
<keyword evidence="1" id="KW-0805">Transcription regulation</keyword>
<protein>
    <submittedName>
        <fullName evidence="6">IclR family transcriptional regulator</fullName>
    </submittedName>
</protein>
<dbReference type="SUPFAM" id="SSF55781">
    <property type="entry name" value="GAF domain-like"/>
    <property type="match status" value="1"/>
</dbReference>
<dbReference type="Gene3D" id="1.10.10.10">
    <property type="entry name" value="Winged helix-like DNA-binding domain superfamily/Winged helix DNA-binding domain"/>
    <property type="match status" value="1"/>
</dbReference>
<feature type="domain" description="IclR-ED" evidence="5">
    <location>
        <begin position="83"/>
        <end position="264"/>
    </location>
</feature>
<dbReference type="SMART" id="SM00346">
    <property type="entry name" value="HTH_ICLR"/>
    <property type="match status" value="1"/>
</dbReference>
<gene>
    <name evidence="6" type="ORF">NMN56_004325</name>
</gene>
<evidence type="ECO:0000256" key="3">
    <source>
        <dbReference type="ARBA" id="ARBA00023163"/>
    </source>
</evidence>
<accession>A0ABT6ZQ69</accession>
<dbReference type="SUPFAM" id="SSF46785">
    <property type="entry name" value="Winged helix' DNA-binding domain"/>
    <property type="match status" value="1"/>
</dbReference>
<evidence type="ECO:0000256" key="2">
    <source>
        <dbReference type="ARBA" id="ARBA00023125"/>
    </source>
</evidence>
<organism evidence="6 7">
    <name type="scientific">Streptomyces iconiensis</name>
    <dbReference type="NCBI Taxonomy" id="1384038"/>
    <lineage>
        <taxon>Bacteria</taxon>
        <taxon>Bacillati</taxon>
        <taxon>Actinomycetota</taxon>
        <taxon>Actinomycetes</taxon>
        <taxon>Kitasatosporales</taxon>
        <taxon>Streptomycetaceae</taxon>
        <taxon>Streptomyces</taxon>
    </lineage>
</organism>
<evidence type="ECO:0000313" key="7">
    <source>
        <dbReference type="Proteomes" id="UP001214441"/>
    </source>
</evidence>
<dbReference type="InterPro" id="IPR014757">
    <property type="entry name" value="Tscrpt_reg_IclR_C"/>
</dbReference>
<evidence type="ECO:0000256" key="1">
    <source>
        <dbReference type="ARBA" id="ARBA00023015"/>
    </source>
</evidence>
<sequence length="264" mass="27902">MADEEEQSPAARQAPAAGVLQTADRALVVLLTFSERRPEWGVSELARHHGWDKAVAQRLLTTLTARGFLLCDGTTRRYRLGPAVSRLARVGEHSGVLPSLVRPVLARLLRETGESVVLNVPNGGGYRCAAAVDGTGPIRYTALVGAHMPGHAGASGHAIFAYYPEAEIRQIFGATALQRFTEHTLTSLDALFEQYELIRGQGYGVSHGEYDEAVTAVSAPVFQGGTVAASLTVIGPGHRVSAAVESITASVLDGAREATAAFGM</sequence>
<feature type="domain" description="HTH iclR-type" evidence="4">
    <location>
        <begin position="20"/>
        <end position="82"/>
    </location>
</feature>
<dbReference type="PANTHER" id="PTHR30136">
    <property type="entry name" value="HELIX-TURN-HELIX TRANSCRIPTIONAL REGULATOR, ICLR FAMILY"/>
    <property type="match status" value="1"/>
</dbReference>
<keyword evidence="7" id="KW-1185">Reference proteome</keyword>
<dbReference type="InterPro" id="IPR036388">
    <property type="entry name" value="WH-like_DNA-bd_sf"/>
</dbReference>
<dbReference type="PROSITE" id="PS51078">
    <property type="entry name" value="ICLR_ED"/>
    <property type="match status" value="1"/>
</dbReference>
<dbReference type="PANTHER" id="PTHR30136:SF24">
    <property type="entry name" value="HTH-TYPE TRANSCRIPTIONAL REPRESSOR ALLR"/>
    <property type="match status" value="1"/>
</dbReference>
<reference evidence="6 7" key="1">
    <citation type="submission" date="2023-05" db="EMBL/GenBank/DDBJ databases">
        <title>Streptantibioticus silvisoli sp. nov., acidotolerant actinomycetes 1 from pine litter.</title>
        <authorList>
            <person name="Swiecimska M."/>
            <person name="Golinska P."/>
            <person name="Sangal V."/>
            <person name="Wachnowicz B."/>
            <person name="Goodfellow M."/>
        </authorList>
    </citation>
    <scope>NUCLEOTIDE SEQUENCE [LARGE SCALE GENOMIC DNA]</scope>
    <source>
        <strain evidence="6 7">DSM 42109</strain>
    </source>
</reference>
<name>A0ABT6ZQ69_9ACTN</name>
<evidence type="ECO:0000259" key="5">
    <source>
        <dbReference type="PROSITE" id="PS51078"/>
    </source>
</evidence>
<dbReference type="InterPro" id="IPR050707">
    <property type="entry name" value="HTH_MetabolicPath_Reg"/>
</dbReference>
<comment type="caution">
    <text evidence="6">The sequence shown here is derived from an EMBL/GenBank/DDBJ whole genome shotgun (WGS) entry which is preliminary data.</text>
</comment>
<dbReference type="Pfam" id="PF09339">
    <property type="entry name" value="HTH_IclR"/>
    <property type="match status" value="1"/>
</dbReference>
<dbReference type="Pfam" id="PF01614">
    <property type="entry name" value="IclR_C"/>
    <property type="match status" value="1"/>
</dbReference>